<name>A0A410FS78_BIPS1</name>
<sequence>MARPLRIEFAGAVYHVTARGNAQQDIFVDDTDRLKFLEVLGSVVQRFGWVCHAYCLLPNHYHLLVETPDANLSRGMRQLNGVYTQAFNRRHGRVGHVLQGRFKAIVVEKDSHLLEVARYVVLNPVRAGMVRHPRQWRWSSYRATAGEVAPPGILTTSWILSQFDRRRDRAREAYRQFVRAGYDVTVWDELRGGVLLGTDRFVEKMRPLLRDATALREVPRNQRLAARPTLATLFANLGRDKVKRDQAVHRAIHEHGYTLAEVARHLGLHYSTISRIANRVADERRDARNKT</sequence>
<evidence type="ECO:0000313" key="2">
    <source>
        <dbReference type="EMBL" id="QAA75866.1"/>
    </source>
</evidence>
<dbReference type="SMART" id="SM01321">
    <property type="entry name" value="Y1_Tnp"/>
    <property type="match status" value="1"/>
</dbReference>
<dbReference type="Gene3D" id="3.30.70.1290">
    <property type="entry name" value="Transposase IS200-like"/>
    <property type="match status" value="1"/>
</dbReference>
<dbReference type="EMBL" id="CP034928">
    <property type="protein sequence ID" value="QAA75866.1"/>
    <property type="molecule type" value="Genomic_DNA"/>
</dbReference>
<dbReference type="GO" id="GO:0006313">
    <property type="term" value="P:DNA transposition"/>
    <property type="evidence" value="ECO:0007669"/>
    <property type="project" value="InterPro"/>
</dbReference>
<dbReference type="PANTHER" id="PTHR34322:SF2">
    <property type="entry name" value="TRANSPOSASE IS200-LIKE DOMAIN-CONTAINING PROTEIN"/>
    <property type="match status" value="1"/>
</dbReference>
<proteinExistence type="predicted"/>
<organism evidence="2 3">
    <name type="scientific">Bipolaricaulis sibiricus</name>
    <dbReference type="NCBI Taxonomy" id="2501609"/>
    <lineage>
        <taxon>Bacteria</taxon>
        <taxon>Candidatus Bipolaricaulota</taxon>
        <taxon>Candidatus Bipolaricaulia</taxon>
        <taxon>Candidatus Bipolaricaulales</taxon>
        <taxon>Candidatus Bipolaricaulaceae</taxon>
        <taxon>Candidatus Bipolaricaulis</taxon>
    </lineage>
</organism>
<dbReference type="InterPro" id="IPR036515">
    <property type="entry name" value="Transposase_17_sf"/>
</dbReference>
<dbReference type="NCBIfam" id="NF047646">
    <property type="entry name" value="REP_Tyr_transpos"/>
    <property type="match status" value="1"/>
</dbReference>
<dbReference type="Proteomes" id="UP000287233">
    <property type="component" value="Chromosome"/>
</dbReference>
<evidence type="ECO:0000259" key="1">
    <source>
        <dbReference type="SMART" id="SM01321"/>
    </source>
</evidence>
<reference evidence="3" key="1">
    <citation type="submission" date="2018-12" db="EMBL/GenBank/DDBJ databases">
        <title>Complete genome sequence of an uncultured bacterium of the candidate phylum Bipolaricaulota.</title>
        <authorList>
            <person name="Kadnikov V.V."/>
            <person name="Mardanov A.V."/>
            <person name="Beletsky A.V."/>
            <person name="Frank Y.A."/>
            <person name="Karnachuk O.V."/>
            <person name="Ravin N.V."/>
        </authorList>
    </citation>
    <scope>NUCLEOTIDE SEQUENCE [LARGE SCALE GENOMIC DNA]</scope>
</reference>
<dbReference type="InterPro" id="IPR001387">
    <property type="entry name" value="Cro/C1-type_HTH"/>
</dbReference>
<accession>A0A410FS78</accession>
<dbReference type="CDD" id="cd00093">
    <property type="entry name" value="HTH_XRE"/>
    <property type="match status" value="1"/>
</dbReference>
<dbReference type="SUPFAM" id="SSF143422">
    <property type="entry name" value="Transposase IS200-like"/>
    <property type="match status" value="1"/>
</dbReference>
<dbReference type="InterPro" id="IPR002686">
    <property type="entry name" value="Transposase_17"/>
</dbReference>
<gene>
    <name evidence="2" type="ORF">BIP78_0098</name>
</gene>
<evidence type="ECO:0000313" key="3">
    <source>
        <dbReference type="Proteomes" id="UP000287233"/>
    </source>
</evidence>
<dbReference type="KEGG" id="bih:BIP78_0098"/>
<dbReference type="Pfam" id="PF01797">
    <property type="entry name" value="Y1_Tnp"/>
    <property type="match status" value="1"/>
</dbReference>
<dbReference type="PANTHER" id="PTHR34322">
    <property type="entry name" value="TRANSPOSASE, Y1_TNP DOMAIN-CONTAINING"/>
    <property type="match status" value="1"/>
</dbReference>
<dbReference type="GO" id="GO:0004803">
    <property type="term" value="F:transposase activity"/>
    <property type="evidence" value="ECO:0007669"/>
    <property type="project" value="InterPro"/>
</dbReference>
<dbReference type="GO" id="GO:0003677">
    <property type="term" value="F:DNA binding"/>
    <property type="evidence" value="ECO:0007669"/>
    <property type="project" value="InterPro"/>
</dbReference>
<feature type="domain" description="Transposase IS200-like" evidence="1">
    <location>
        <begin position="9"/>
        <end position="123"/>
    </location>
</feature>
<protein>
    <recommendedName>
        <fullName evidence="1">Transposase IS200-like domain-containing protein</fullName>
    </recommendedName>
</protein>
<dbReference type="AlphaFoldDB" id="A0A410FS78"/>